<dbReference type="PANTHER" id="PTHR33449:SF1">
    <property type="entry name" value="NUCLEOID-ASSOCIATED PROTEIN YBAB"/>
    <property type="match status" value="1"/>
</dbReference>
<comment type="function">
    <text evidence="2">Binds to DNA and alters its conformation. May be involved in regulation of gene expression, nucleoid organization and DNA protection.</text>
</comment>
<proteinExistence type="inferred from homology"/>
<dbReference type="PIRSF" id="PIRSF004555">
    <property type="entry name" value="UCP004555"/>
    <property type="match status" value="1"/>
</dbReference>
<evidence type="ECO:0000256" key="2">
    <source>
        <dbReference type="HAMAP-Rule" id="MF_00274"/>
    </source>
</evidence>
<dbReference type="GO" id="GO:0003677">
    <property type="term" value="F:DNA binding"/>
    <property type="evidence" value="ECO:0007669"/>
    <property type="project" value="UniProtKB-UniRule"/>
</dbReference>
<name>A0A2M8PBM5_9CHLR</name>
<dbReference type="PANTHER" id="PTHR33449">
    <property type="entry name" value="NUCLEOID-ASSOCIATED PROTEIN YBAB"/>
    <property type="match status" value="1"/>
</dbReference>
<dbReference type="Pfam" id="PF02575">
    <property type="entry name" value="YbaB_DNA_bd"/>
    <property type="match status" value="1"/>
</dbReference>
<dbReference type="SUPFAM" id="SSF82607">
    <property type="entry name" value="YbaB-like"/>
    <property type="match status" value="1"/>
</dbReference>
<dbReference type="GO" id="GO:0043590">
    <property type="term" value="C:bacterial nucleoid"/>
    <property type="evidence" value="ECO:0007669"/>
    <property type="project" value="UniProtKB-UniRule"/>
</dbReference>
<protein>
    <recommendedName>
        <fullName evidence="2">Nucleoid-associated protein CUN49_13055</fullName>
    </recommendedName>
</protein>
<comment type="subunit">
    <text evidence="2">Homodimer.</text>
</comment>
<evidence type="ECO:0000313" key="3">
    <source>
        <dbReference type="EMBL" id="PJF34948.1"/>
    </source>
</evidence>
<comment type="subcellular location">
    <subcellularLocation>
        <location evidence="2">Cytoplasm</location>
        <location evidence="2">Nucleoid</location>
    </subcellularLocation>
</comment>
<gene>
    <name evidence="3" type="ORF">CUN49_13055</name>
</gene>
<organism evidence="3 4">
    <name type="scientific">Candidatus Thermofonsia Clade 1 bacterium</name>
    <dbReference type="NCBI Taxonomy" id="2364210"/>
    <lineage>
        <taxon>Bacteria</taxon>
        <taxon>Bacillati</taxon>
        <taxon>Chloroflexota</taxon>
        <taxon>Candidatus Thermofontia</taxon>
        <taxon>Candidatus Thermofonsia Clade 1</taxon>
    </lineage>
</organism>
<sequence>MAKRRGGGFGGPGMGANPNAMLKQLQKMQEDMVKAQEALAEELLEVQAAGGAITVVISGHQRVKSITIKPELLDTSDPEWTTDLQDLLVVAINQAIEQSQQRAAERMEAVSGGMSGMLSGGLSSLLGG</sequence>
<dbReference type="InterPro" id="IPR036894">
    <property type="entry name" value="YbaB-like_sf"/>
</dbReference>
<accession>A0A2M8PBM5</accession>
<dbReference type="HAMAP" id="MF_00274">
    <property type="entry name" value="DNA_YbaB_EbfC"/>
    <property type="match status" value="1"/>
</dbReference>
<comment type="similarity">
    <text evidence="2">Belongs to the YbaB/EbfC family.</text>
</comment>
<dbReference type="AlphaFoldDB" id="A0A2M8PBM5"/>
<dbReference type="NCBIfam" id="TIGR00103">
    <property type="entry name" value="DNA_YbaB_EbfC"/>
    <property type="match status" value="1"/>
</dbReference>
<comment type="caution">
    <text evidence="3">The sequence shown here is derived from an EMBL/GenBank/DDBJ whole genome shotgun (WGS) entry which is preliminary data.</text>
</comment>
<keyword evidence="1 2" id="KW-0238">DNA-binding</keyword>
<reference evidence="3 4" key="1">
    <citation type="submission" date="2017-11" db="EMBL/GenBank/DDBJ databases">
        <title>Evolution of Phototrophy in the Chloroflexi Phylum Driven by Horizontal Gene Transfer.</title>
        <authorList>
            <person name="Ward L.M."/>
            <person name="Hemp J."/>
            <person name="Shih P.M."/>
            <person name="Mcglynn S.E."/>
            <person name="Fischer W."/>
        </authorList>
    </citation>
    <scope>NUCLEOTIDE SEQUENCE [LARGE SCALE GENOMIC DNA]</scope>
    <source>
        <strain evidence="3">JP3_13</strain>
    </source>
</reference>
<dbReference type="InterPro" id="IPR004401">
    <property type="entry name" value="YbaB/EbfC"/>
</dbReference>
<dbReference type="EMBL" id="PGTM01000237">
    <property type="protein sequence ID" value="PJF34948.1"/>
    <property type="molecule type" value="Genomic_DNA"/>
</dbReference>
<evidence type="ECO:0000313" key="4">
    <source>
        <dbReference type="Proteomes" id="UP000229681"/>
    </source>
</evidence>
<dbReference type="GO" id="GO:0005829">
    <property type="term" value="C:cytosol"/>
    <property type="evidence" value="ECO:0007669"/>
    <property type="project" value="TreeGrafter"/>
</dbReference>
<dbReference type="Gene3D" id="3.30.1310.10">
    <property type="entry name" value="Nucleoid-associated protein YbaB-like domain"/>
    <property type="match status" value="1"/>
</dbReference>
<evidence type="ECO:0000256" key="1">
    <source>
        <dbReference type="ARBA" id="ARBA00023125"/>
    </source>
</evidence>
<keyword evidence="2" id="KW-0963">Cytoplasm</keyword>
<dbReference type="Proteomes" id="UP000229681">
    <property type="component" value="Unassembled WGS sequence"/>
</dbReference>